<keyword evidence="7" id="KW-0406">Ion transport</keyword>
<evidence type="ECO:0000256" key="8">
    <source>
        <dbReference type="ARBA" id="ARBA00023136"/>
    </source>
</evidence>
<dbReference type="GO" id="GO:0005886">
    <property type="term" value="C:plasma membrane"/>
    <property type="evidence" value="ECO:0007669"/>
    <property type="project" value="UniProtKB-SubCell"/>
</dbReference>
<feature type="transmembrane region" description="Helical" evidence="9">
    <location>
        <begin position="216"/>
        <end position="241"/>
    </location>
</feature>
<keyword evidence="12" id="KW-1185">Reference proteome</keyword>
<proteinExistence type="predicted"/>
<keyword evidence="2" id="KW-0813">Transport</keyword>
<feature type="transmembrane region" description="Helical" evidence="9">
    <location>
        <begin position="424"/>
        <end position="447"/>
    </location>
</feature>
<dbReference type="eggNOG" id="COG0025">
    <property type="taxonomic scope" value="Bacteria"/>
</dbReference>
<accession>Q13IJ2</accession>
<keyword evidence="6 9" id="KW-1133">Transmembrane helix</keyword>
<evidence type="ECO:0000313" key="12">
    <source>
        <dbReference type="Proteomes" id="UP000001817"/>
    </source>
</evidence>
<evidence type="ECO:0000256" key="9">
    <source>
        <dbReference type="SAM" id="Phobius"/>
    </source>
</evidence>
<dbReference type="STRING" id="266265.Bxe_C0172"/>
<dbReference type="Proteomes" id="UP000001817">
    <property type="component" value="Chromosome 3"/>
</dbReference>
<gene>
    <name evidence="11" type="ORF">Bxe_C0172</name>
</gene>
<comment type="subcellular location">
    <subcellularLocation>
        <location evidence="1">Cell membrane</location>
        <topology evidence="1">Multi-pass membrane protein</topology>
    </subcellularLocation>
</comment>
<feature type="transmembrane region" description="Helical" evidence="9">
    <location>
        <begin position="361"/>
        <end position="383"/>
    </location>
</feature>
<organism evidence="11 12">
    <name type="scientific">Paraburkholderia xenovorans (strain LB400)</name>
    <dbReference type="NCBI Taxonomy" id="266265"/>
    <lineage>
        <taxon>Bacteria</taxon>
        <taxon>Pseudomonadati</taxon>
        <taxon>Pseudomonadota</taxon>
        <taxon>Betaproteobacteria</taxon>
        <taxon>Burkholderiales</taxon>
        <taxon>Burkholderiaceae</taxon>
        <taxon>Paraburkholderia</taxon>
    </lineage>
</organism>
<dbReference type="PANTHER" id="PTHR32507">
    <property type="entry name" value="NA(+)/H(+) ANTIPORTER 1"/>
    <property type="match status" value="1"/>
</dbReference>
<keyword evidence="3" id="KW-0050">Antiport</keyword>
<name>Q13IJ2_PARXL</name>
<evidence type="ECO:0000256" key="3">
    <source>
        <dbReference type="ARBA" id="ARBA00022449"/>
    </source>
</evidence>
<feature type="transmembrane region" description="Helical" evidence="9">
    <location>
        <begin position="22"/>
        <end position="42"/>
    </location>
</feature>
<evidence type="ECO:0000256" key="1">
    <source>
        <dbReference type="ARBA" id="ARBA00004651"/>
    </source>
</evidence>
<dbReference type="Pfam" id="PF00999">
    <property type="entry name" value="Na_H_Exchanger"/>
    <property type="match status" value="1"/>
</dbReference>
<evidence type="ECO:0000259" key="10">
    <source>
        <dbReference type="Pfam" id="PF00999"/>
    </source>
</evidence>
<sequence>MQGLPCRWAAGPFPFPLPNLDMIAEAVWFLLIGGLLTFIALARGPIGRLPLTGAMIYLVVGVFIGPAFAGLVDVDLTRDPGLVRMLAEVGLVISLFAIGMHLRVPLRDRLWMLPLRLGGPAMLVTIALMTAFVMLVEGRPLGTALFLAATLAPTDPVLANELRVKEAGDDEPVRFALSGEGGLNDGAAYPFAMLGLALVGAPQFGTGDGLTFAGSVGWGVGSALAIGWVLAVVFVKTVFYLRTRYGEAIGLDGFLALGLMSASYGAALIVHAYAFVAVFAAGVALRHEELRATGDTNPAEVLENVERGARVDAAKDPERAHAYLAEAMMGFTLEMERIAELSLMLLIGCVVSAHWREMLDAKAVLPALFLFFVARPLSVYTAMAGSQADGGQKRIIGWMGIRGVGAFYYAVLGIQEAGDTLRALLPAVLDTIVLSVLVHGSTAGYALQRYFRRYREPKEQEQRA</sequence>
<evidence type="ECO:0000313" key="11">
    <source>
        <dbReference type="EMBL" id="ABE36097.1"/>
    </source>
</evidence>
<keyword evidence="8 9" id="KW-0472">Membrane</keyword>
<evidence type="ECO:0000256" key="7">
    <source>
        <dbReference type="ARBA" id="ARBA00023065"/>
    </source>
</evidence>
<evidence type="ECO:0000256" key="4">
    <source>
        <dbReference type="ARBA" id="ARBA00022475"/>
    </source>
</evidence>
<feature type="transmembrane region" description="Helical" evidence="9">
    <location>
        <begin position="395"/>
        <end position="412"/>
    </location>
</feature>
<keyword evidence="4" id="KW-1003">Cell membrane</keyword>
<feature type="transmembrane region" description="Helical" evidence="9">
    <location>
        <begin position="261"/>
        <end position="285"/>
    </location>
</feature>
<dbReference type="KEGG" id="bxe:Bxe_C0172"/>
<dbReference type="EMBL" id="CP000272">
    <property type="protein sequence ID" value="ABE36097.1"/>
    <property type="molecule type" value="Genomic_DNA"/>
</dbReference>
<reference evidence="11 12" key="1">
    <citation type="journal article" date="2006" name="Proc. Natl. Acad. Sci. U.S.A.">
        <title>Burkholderia xenovorans LB400 harbors a multi-replicon, 9.73-Mbp genome shaped for versatility.</title>
        <authorList>
            <person name="Chain P.S."/>
            <person name="Denef V.J."/>
            <person name="Konstantinidis K.T."/>
            <person name="Vergez L.M."/>
            <person name="Agullo L."/>
            <person name="Reyes V.L."/>
            <person name="Hauser L."/>
            <person name="Cordova M."/>
            <person name="Gomez L."/>
            <person name="Gonzalez M."/>
            <person name="Land M."/>
            <person name="Lao V."/>
            <person name="Larimer F."/>
            <person name="LiPuma J.J."/>
            <person name="Mahenthiralingam E."/>
            <person name="Malfatti S.A."/>
            <person name="Marx C.J."/>
            <person name="Parnell J.J."/>
            <person name="Ramette A."/>
            <person name="Richardson P."/>
            <person name="Seeger M."/>
            <person name="Smith D."/>
            <person name="Spilker T."/>
            <person name="Sul W.J."/>
            <person name="Tsoi T.V."/>
            <person name="Ulrich L.E."/>
            <person name="Zhulin I.B."/>
            <person name="Tiedje J.M."/>
        </authorList>
    </citation>
    <scope>NUCLEOTIDE SEQUENCE [LARGE SCALE GENOMIC DNA]</scope>
    <source>
        <strain evidence="11 12">LB400</strain>
    </source>
</reference>
<feature type="transmembrane region" description="Helical" evidence="9">
    <location>
        <begin position="49"/>
        <end position="69"/>
    </location>
</feature>
<dbReference type="AlphaFoldDB" id="Q13IJ2"/>
<dbReference type="GO" id="GO:0015297">
    <property type="term" value="F:antiporter activity"/>
    <property type="evidence" value="ECO:0007669"/>
    <property type="project" value="UniProtKB-KW"/>
</dbReference>
<evidence type="ECO:0000256" key="2">
    <source>
        <dbReference type="ARBA" id="ARBA00022448"/>
    </source>
</evidence>
<evidence type="ECO:0000256" key="6">
    <source>
        <dbReference type="ARBA" id="ARBA00022989"/>
    </source>
</evidence>
<feature type="transmembrane region" description="Helical" evidence="9">
    <location>
        <begin position="114"/>
        <end position="136"/>
    </location>
</feature>
<dbReference type="PANTHER" id="PTHR32507:SF8">
    <property type="entry name" value="CNH1P"/>
    <property type="match status" value="1"/>
</dbReference>
<protein>
    <submittedName>
        <fullName evidence="11">Sodium/proton antiporter, CPA1 family</fullName>
    </submittedName>
</protein>
<dbReference type="InterPro" id="IPR038770">
    <property type="entry name" value="Na+/solute_symporter_sf"/>
</dbReference>
<dbReference type="Gene3D" id="1.20.1530.20">
    <property type="match status" value="1"/>
</dbReference>
<dbReference type="InterPro" id="IPR006153">
    <property type="entry name" value="Cation/H_exchanger_TM"/>
</dbReference>
<dbReference type="GO" id="GO:1902600">
    <property type="term" value="P:proton transmembrane transport"/>
    <property type="evidence" value="ECO:0007669"/>
    <property type="project" value="InterPro"/>
</dbReference>
<evidence type="ECO:0000256" key="5">
    <source>
        <dbReference type="ARBA" id="ARBA00022692"/>
    </source>
</evidence>
<feature type="domain" description="Cation/H+ exchanger transmembrane" evidence="10">
    <location>
        <begin position="37"/>
        <end position="445"/>
    </location>
</feature>
<keyword evidence="5 9" id="KW-0812">Transmembrane</keyword>
<feature type="transmembrane region" description="Helical" evidence="9">
    <location>
        <begin position="81"/>
        <end position="102"/>
    </location>
</feature>